<feature type="compositionally biased region" description="Basic and acidic residues" evidence="1">
    <location>
        <begin position="43"/>
        <end position="59"/>
    </location>
</feature>
<sequence length="76" mass="8370">MGAQRKKGCEAGANSWKGWEEKQQQRRGRASFPTPVMSSSSGERFRKDSTDARVSREARLYPSPWGTKSAAAATAH</sequence>
<dbReference type="Proteomes" id="UP000674179">
    <property type="component" value="Chromosome 29"/>
</dbReference>
<evidence type="ECO:0000313" key="3">
    <source>
        <dbReference type="Proteomes" id="UP000674179"/>
    </source>
</evidence>
<comment type="caution">
    <text evidence="2">The sequence shown here is derived from an EMBL/GenBank/DDBJ whole genome shotgun (WGS) entry which is preliminary data.</text>
</comment>
<evidence type="ECO:0000256" key="1">
    <source>
        <dbReference type="SAM" id="MobiDB-lite"/>
    </source>
</evidence>
<dbReference type="KEGG" id="lenr:94171324"/>
<organism evidence="2 3">
    <name type="scientific">Leishmania enriettii</name>
    <dbReference type="NCBI Taxonomy" id="5663"/>
    <lineage>
        <taxon>Eukaryota</taxon>
        <taxon>Discoba</taxon>
        <taxon>Euglenozoa</taxon>
        <taxon>Kinetoplastea</taxon>
        <taxon>Metakinetoplastina</taxon>
        <taxon>Trypanosomatida</taxon>
        <taxon>Trypanosomatidae</taxon>
        <taxon>Leishmaniinae</taxon>
        <taxon>Leishmania</taxon>
    </lineage>
</organism>
<accession>A0A836KIE7</accession>
<gene>
    <name evidence="2" type="ORF">CUR178_04103</name>
</gene>
<dbReference type="EMBL" id="JAFHKP010000029">
    <property type="protein sequence ID" value="KAG5473992.1"/>
    <property type="molecule type" value="Genomic_DNA"/>
</dbReference>
<protein>
    <submittedName>
        <fullName evidence="2">Uncharacterized protein</fullName>
    </submittedName>
</protein>
<keyword evidence="3" id="KW-1185">Reference proteome</keyword>
<proteinExistence type="predicted"/>
<dbReference type="GeneID" id="94171324"/>
<name>A0A836KIE7_LEIEN</name>
<dbReference type="RefSeq" id="XP_067691185.1">
    <property type="nucleotide sequence ID" value="XM_067835814.1"/>
</dbReference>
<feature type="region of interest" description="Disordered" evidence="1">
    <location>
        <begin position="1"/>
        <end position="76"/>
    </location>
</feature>
<evidence type="ECO:0000313" key="2">
    <source>
        <dbReference type="EMBL" id="KAG5473992.1"/>
    </source>
</evidence>
<reference evidence="2 3" key="1">
    <citation type="submission" date="2021-02" db="EMBL/GenBank/DDBJ databases">
        <title>Leishmania (Mundinia) enrietti genome sequencing and assembly.</title>
        <authorList>
            <person name="Almutairi H."/>
            <person name="Gatherer D."/>
        </authorList>
    </citation>
    <scope>NUCLEOTIDE SEQUENCE [LARGE SCALE GENOMIC DNA]</scope>
    <source>
        <strain evidence="2">CUR178</strain>
    </source>
</reference>
<dbReference type="AlphaFoldDB" id="A0A836KIE7"/>